<evidence type="ECO:0000313" key="4">
    <source>
        <dbReference type="EMBL" id="GAL82788.1"/>
    </source>
</evidence>
<dbReference type="SMART" id="SM00257">
    <property type="entry name" value="LysM"/>
    <property type="match status" value="2"/>
</dbReference>
<feature type="chain" id="PRO_5001937253" description="LysM domain-containing protein" evidence="2">
    <location>
        <begin position="22"/>
        <end position="478"/>
    </location>
</feature>
<feature type="domain" description="LysM" evidence="3">
    <location>
        <begin position="38"/>
        <end position="81"/>
    </location>
</feature>
<feature type="signal peptide" evidence="2">
    <location>
        <begin position="1"/>
        <end position="21"/>
    </location>
</feature>
<feature type="domain" description="LysM" evidence="3">
    <location>
        <begin position="98"/>
        <end position="144"/>
    </location>
</feature>
<comment type="caution">
    <text evidence="4">The sequence shown here is derived from an EMBL/GenBank/DDBJ whole genome shotgun (WGS) entry which is preliminary data.</text>
</comment>
<dbReference type="Gene3D" id="3.10.350.10">
    <property type="entry name" value="LysM domain"/>
    <property type="match status" value="2"/>
</dbReference>
<evidence type="ECO:0000259" key="3">
    <source>
        <dbReference type="PROSITE" id="PS51782"/>
    </source>
</evidence>
<organism evidence="4 5">
    <name type="scientific">Sporocytophaga myxococcoides</name>
    <dbReference type="NCBI Taxonomy" id="153721"/>
    <lineage>
        <taxon>Bacteria</taxon>
        <taxon>Pseudomonadati</taxon>
        <taxon>Bacteroidota</taxon>
        <taxon>Cytophagia</taxon>
        <taxon>Cytophagales</taxon>
        <taxon>Cytophagaceae</taxon>
        <taxon>Sporocytophaga</taxon>
    </lineage>
</organism>
<dbReference type="CDD" id="cd00118">
    <property type="entry name" value="LysM"/>
    <property type="match status" value="2"/>
</dbReference>
<feature type="compositionally biased region" description="Polar residues" evidence="1">
    <location>
        <begin position="177"/>
        <end position="190"/>
    </location>
</feature>
<dbReference type="AlphaFoldDB" id="A0A098L9K0"/>
<sequence>MTKRFFQVCLLLLLGNASVFSAPLDSLGVVKIDDKLHVKYLVSPGETIYGISTKYGVSVNDLMEINPQLENGLKVGQIINIPYNPSIVQQIRKSEDAIVHKVTAGETLFGISKKYNIPMNDLLKWNGMELKAGQEIVVGYKSQQSAPSSIAQNSNPKTEPVKQNTTTEQPKAAPAVNTANAQPAKPSSATETKEPVKQPVVAEKTTPAEKAKPQPAPVSTTEQSNTTATAWPTSGQEQYRYDPEMKQILVIPFDPYLYFSDADDEIAAKSNMPRTKVRQVFRRRLNALLDKPGYEMIYLVGGKAKDSIGDLNKIYSSVSYAYQESVTTVNIQQQEVKEAKAKSTKNWIEKQKEKLIPQNEKKYDVPEDFGSYFGVKIKNPQEFFDYFNSKYSVDYYIFINQFEVKTDYEHCLDRAALNFERSFTTHFSIYDNEGKQIAGNKFKTHYNSNSNYVYQIVADNCPKIAERILSELPAPDQK</sequence>
<dbReference type="GO" id="GO:0008932">
    <property type="term" value="F:lytic endotransglycosylase activity"/>
    <property type="evidence" value="ECO:0007669"/>
    <property type="project" value="TreeGrafter"/>
</dbReference>
<feature type="compositionally biased region" description="Polar residues" evidence="1">
    <location>
        <begin position="217"/>
        <end position="237"/>
    </location>
</feature>
<dbReference type="RefSeq" id="WP_045456829.1">
    <property type="nucleotide sequence ID" value="NZ_BBLT01000001.1"/>
</dbReference>
<dbReference type="Pfam" id="PF01476">
    <property type="entry name" value="LysM"/>
    <property type="match status" value="2"/>
</dbReference>
<dbReference type="PANTHER" id="PTHR33734">
    <property type="entry name" value="LYSM DOMAIN-CONTAINING GPI-ANCHORED PROTEIN 2"/>
    <property type="match status" value="1"/>
</dbReference>
<dbReference type="EMBL" id="BBLT01000001">
    <property type="protein sequence ID" value="GAL82788.1"/>
    <property type="molecule type" value="Genomic_DNA"/>
</dbReference>
<keyword evidence="5" id="KW-1185">Reference proteome</keyword>
<dbReference type="eggNOG" id="COG1388">
    <property type="taxonomic scope" value="Bacteria"/>
</dbReference>
<proteinExistence type="predicted"/>
<gene>
    <name evidence="4" type="ORF">MYP_14</name>
</gene>
<evidence type="ECO:0000256" key="1">
    <source>
        <dbReference type="SAM" id="MobiDB-lite"/>
    </source>
</evidence>
<dbReference type="InterPro" id="IPR036779">
    <property type="entry name" value="LysM_dom_sf"/>
</dbReference>
<evidence type="ECO:0000313" key="5">
    <source>
        <dbReference type="Proteomes" id="UP000030185"/>
    </source>
</evidence>
<protein>
    <recommendedName>
        <fullName evidence="3">LysM domain-containing protein</fullName>
    </recommendedName>
</protein>
<dbReference type="InterPro" id="IPR018392">
    <property type="entry name" value="LysM"/>
</dbReference>
<feature type="region of interest" description="Disordered" evidence="1">
    <location>
        <begin position="145"/>
        <end position="239"/>
    </location>
</feature>
<name>A0A098L9K0_9BACT</name>
<dbReference type="PROSITE" id="PS51782">
    <property type="entry name" value="LYSM"/>
    <property type="match status" value="2"/>
</dbReference>
<accession>A0A098L9K0</accession>
<feature type="compositionally biased region" description="Polar residues" evidence="1">
    <location>
        <begin position="145"/>
        <end position="169"/>
    </location>
</feature>
<dbReference type="PANTHER" id="PTHR33734:SF22">
    <property type="entry name" value="MEMBRANE-BOUND LYTIC MUREIN TRANSGLYCOSYLASE D"/>
    <property type="match status" value="1"/>
</dbReference>
<evidence type="ECO:0000256" key="2">
    <source>
        <dbReference type="SAM" id="SignalP"/>
    </source>
</evidence>
<dbReference type="OrthoDB" id="912393at2"/>
<dbReference type="SUPFAM" id="SSF54106">
    <property type="entry name" value="LysM domain"/>
    <property type="match status" value="2"/>
</dbReference>
<dbReference type="STRING" id="153721.MYP_14"/>
<keyword evidence="2" id="KW-0732">Signal</keyword>
<reference evidence="4 5" key="1">
    <citation type="submission" date="2014-09" db="EMBL/GenBank/DDBJ databases">
        <title>Sporocytophaga myxococcoides PG-01 genome sequencing.</title>
        <authorList>
            <person name="Liu L."/>
            <person name="Gao P.J."/>
            <person name="Chen G.J."/>
            <person name="Wang L.S."/>
        </authorList>
    </citation>
    <scope>NUCLEOTIDE SEQUENCE [LARGE SCALE GENOMIC DNA]</scope>
    <source>
        <strain evidence="4 5">PG-01</strain>
    </source>
</reference>
<dbReference type="Proteomes" id="UP000030185">
    <property type="component" value="Unassembled WGS sequence"/>
</dbReference>